<dbReference type="NCBIfam" id="NF001492">
    <property type="entry name" value="PRK00346.2-2"/>
    <property type="match status" value="1"/>
</dbReference>
<accession>A0AAU9F1P9</accession>
<feature type="domain" description="Survival protein SurE-like phosphatase/nucleotidase" evidence="10">
    <location>
        <begin position="3"/>
        <end position="186"/>
    </location>
</feature>
<dbReference type="SUPFAM" id="SSF64167">
    <property type="entry name" value="SurE-like"/>
    <property type="match status" value="1"/>
</dbReference>
<evidence type="ECO:0000256" key="1">
    <source>
        <dbReference type="ARBA" id="ARBA00000815"/>
    </source>
</evidence>
<dbReference type="EMBL" id="AP028679">
    <property type="protein sequence ID" value="BEQ15302.1"/>
    <property type="molecule type" value="Genomic_DNA"/>
</dbReference>
<evidence type="ECO:0000256" key="8">
    <source>
        <dbReference type="ARBA" id="ARBA00022801"/>
    </source>
</evidence>
<dbReference type="GO" id="GO:0008254">
    <property type="term" value="F:3'-nucleotidase activity"/>
    <property type="evidence" value="ECO:0007669"/>
    <property type="project" value="TreeGrafter"/>
</dbReference>
<evidence type="ECO:0000313" key="11">
    <source>
        <dbReference type="EMBL" id="BEQ15302.1"/>
    </source>
</evidence>
<feature type="binding site" evidence="9">
    <location>
        <position position="8"/>
    </location>
    <ligand>
        <name>a divalent metal cation</name>
        <dbReference type="ChEBI" id="CHEBI:60240"/>
    </ligand>
</feature>
<comment type="subcellular location">
    <subcellularLocation>
        <location evidence="3 9">Cytoplasm</location>
    </subcellularLocation>
</comment>
<evidence type="ECO:0000256" key="9">
    <source>
        <dbReference type="HAMAP-Rule" id="MF_00060"/>
    </source>
</evidence>
<dbReference type="Proteomes" id="UP001366166">
    <property type="component" value="Chromosome"/>
</dbReference>
<dbReference type="GO" id="GO:0008253">
    <property type="term" value="F:5'-nucleotidase activity"/>
    <property type="evidence" value="ECO:0007669"/>
    <property type="project" value="UniProtKB-UniRule"/>
</dbReference>
<evidence type="ECO:0000259" key="10">
    <source>
        <dbReference type="Pfam" id="PF01975"/>
    </source>
</evidence>
<dbReference type="GO" id="GO:0005737">
    <property type="term" value="C:cytoplasm"/>
    <property type="evidence" value="ECO:0007669"/>
    <property type="project" value="UniProtKB-SubCell"/>
</dbReference>
<dbReference type="EC" id="3.1.3.5" evidence="9"/>
<dbReference type="KEGG" id="dmp:FAK_23680"/>
<sequence length="254" mass="26555">MRVLLTNDDGVYAPGLKALHQALAGEHELWVVAPETEQSAVGHAITLADPIRVHPLTAESGMQGWAVNGTPADCVKLAVRSLLPQPVQMVISGINQGANVGVNLLYSGTVSAATEGAIMGLGAISVSLATHHPSDFGPAARVIASLVKAWPGLGVPPGVSLNVNVPALPPQEIKGIRLARQSTASLRETFLERRDPRGHTYYWQAGEVMGVDGNGDTDYPALLEGYVTITPVGHDLTHDGALEALADSDFGLSL</sequence>
<dbReference type="PANTHER" id="PTHR30457">
    <property type="entry name" value="5'-NUCLEOTIDASE SURE"/>
    <property type="match status" value="1"/>
</dbReference>
<evidence type="ECO:0000313" key="12">
    <source>
        <dbReference type="Proteomes" id="UP001366166"/>
    </source>
</evidence>
<dbReference type="HAMAP" id="MF_00060">
    <property type="entry name" value="SurE"/>
    <property type="match status" value="1"/>
</dbReference>
<keyword evidence="12" id="KW-1185">Reference proteome</keyword>
<evidence type="ECO:0000256" key="4">
    <source>
        <dbReference type="ARBA" id="ARBA00011062"/>
    </source>
</evidence>
<dbReference type="PANTHER" id="PTHR30457:SF12">
    <property type="entry name" value="5'_3'-NUCLEOTIDASE SURE"/>
    <property type="match status" value="1"/>
</dbReference>
<evidence type="ECO:0000256" key="6">
    <source>
        <dbReference type="ARBA" id="ARBA00022723"/>
    </source>
</evidence>
<dbReference type="NCBIfam" id="NF001490">
    <property type="entry name" value="PRK00346.1-4"/>
    <property type="match status" value="1"/>
</dbReference>
<dbReference type="NCBIfam" id="TIGR00087">
    <property type="entry name" value="surE"/>
    <property type="match status" value="1"/>
</dbReference>
<dbReference type="RefSeq" id="WP_338599522.1">
    <property type="nucleotide sequence ID" value="NZ_AP028679.1"/>
</dbReference>
<feature type="binding site" evidence="9">
    <location>
        <position position="95"/>
    </location>
    <ligand>
        <name>a divalent metal cation</name>
        <dbReference type="ChEBI" id="CHEBI:60240"/>
    </ligand>
</feature>
<protein>
    <recommendedName>
        <fullName evidence="9">5'-nucleotidase SurE</fullName>
        <ecNumber evidence="9">3.1.3.5</ecNumber>
    </recommendedName>
    <alternativeName>
        <fullName evidence="9">Nucleoside 5'-monophosphate phosphohydrolase</fullName>
    </alternativeName>
</protein>
<keyword evidence="5 9" id="KW-0963">Cytoplasm</keyword>
<keyword evidence="6 9" id="KW-0479">Metal-binding</keyword>
<dbReference type="InterPro" id="IPR030048">
    <property type="entry name" value="SurE"/>
</dbReference>
<organism evidence="11 12">
    <name type="scientific">Desulfoferula mesophila</name>
    <dbReference type="NCBI Taxonomy" id="3058419"/>
    <lineage>
        <taxon>Bacteria</taxon>
        <taxon>Pseudomonadati</taxon>
        <taxon>Thermodesulfobacteriota</taxon>
        <taxon>Desulfarculia</taxon>
        <taxon>Desulfarculales</taxon>
        <taxon>Desulfarculaceae</taxon>
        <taxon>Desulfoferula</taxon>
    </lineage>
</organism>
<dbReference type="InterPro" id="IPR002828">
    <property type="entry name" value="SurE-like_Pase/nucleotidase"/>
</dbReference>
<gene>
    <name evidence="9 11" type="primary">surE</name>
    <name evidence="11" type="ORF">FAK_23680</name>
</gene>
<feature type="binding site" evidence="9">
    <location>
        <position position="39"/>
    </location>
    <ligand>
        <name>a divalent metal cation</name>
        <dbReference type="ChEBI" id="CHEBI:60240"/>
    </ligand>
</feature>
<dbReference type="GO" id="GO:0046872">
    <property type="term" value="F:metal ion binding"/>
    <property type="evidence" value="ECO:0007669"/>
    <property type="project" value="UniProtKB-UniRule"/>
</dbReference>
<evidence type="ECO:0000256" key="3">
    <source>
        <dbReference type="ARBA" id="ARBA00004496"/>
    </source>
</evidence>
<evidence type="ECO:0000256" key="7">
    <source>
        <dbReference type="ARBA" id="ARBA00022741"/>
    </source>
</evidence>
<name>A0AAU9F1P9_9BACT</name>
<dbReference type="GO" id="GO:0004309">
    <property type="term" value="F:exopolyphosphatase activity"/>
    <property type="evidence" value="ECO:0007669"/>
    <property type="project" value="TreeGrafter"/>
</dbReference>
<dbReference type="AlphaFoldDB" id="A0AAU9F1P9"/>
<keyword evidence="8 9" id="KW-0378">Hydrolase</keyword>
<comment type="similarity">
    <text evidence="4 9">Belongs to the SurE nucleotidase family.</text>
</comment>
<feature type="binding site" evidence="9">
    <location>
        <position position="9"/>
    </location>
    <ligand>
        <name>a divalent metal cation</name>
        <dbReference type="ChEBI" id="CHEBI:60240"/>
    </ligand>
</feature>
<dbReference type="Pfam" id="PF01975">
    <property type="entry name" value="SurE"/>
    <property type="match status" value="1"/>
</dbReference>
<keyword evidence="7 9" id="KW-0547">Nucleotide-binding</keyword>
<evidence type="ECO:0000256" key="2">
    <source>
        <dbReference type="ARBA" id="ARBA00001946"/>
    </source>
</evidence>
<evidence type="ECO:0000256" key="5">
    <source>
        <dbReference type="ARBA" id="ARBA00022490"/>
    </source>
</evidence>
<comment type="function">
    <text evidence="9">Nucleotidase that shows phosphatase activity on nucleoside 5'-monophosphates.</text>
</comment>
<proteinExistence type="inferred from homology"/>
<dbReference type="FunFam" id="3.40.1210.10:FF:000001">
    <property type="entry name" value="5'/3'-nucleotidase SurE"/>
    <property type="match status" value="1"/>
</dbReference>
<comment type="catalytic activity">
    <reaction evidence="1 9">
        <text>a ribonucleoside 5'-phosphate + H2O = a ribonucleoside + phosphate</text>
        <dbReference type="Rhea" id="RHEA:12484"/>
        <dbReference type="ChEBI" id="CHEBI:15377"/>
        <dbReference type="ChEBI" id="CHEBI:18254"/>
        <dbReference type="ChEBI" id="CHEBI:43474"/>
        <dbReference type="ChEBI" id="CHEBI:58043"/>
        <dbReference type="EC" id="3.1.3.5"/>
    </reaction>
</comment>
<reference evidence="12" key="1">
    <citation type="journal article" date="2023" name="Arch. Microbiol.">
        <title>Desulfoferula mesophilus gen. nov. sp. nov., a mesophilic sulfate-reducing bacterium isolated from a brackish lake sediment.</title>
        <authorList>
            <person name="Watanabe T."/>
            <person name="Yabe T."/>
            <person name="Tsuji J.M."/>
            <person name="Fukui M."/>
        </authorList>
    </citation>
    <scope>NUCLEOTIDE SEQUENCE [LARGE SCALE GENOMIC DNA]</scope>
    <source>
        <strain evidence="12">12FAK</strain>
    </source>
</reference>
<dbReference type="Gene3D" id="3.40.1210.10">
    <property type="entry name" value="Survival protein SurE-like phosphatase/nucleotidase"/>
    <property type="match status" value="1"/>
</dbReference>
<dbReference type="InterPro" id="IPR036523">
    <property type="entry name" value="SurE-like_sf"/>
</dbReference>
<dbReference type="GO" id="GO:0000166">
    <property type="term" value="F:nucleotide binding"/>
    <property type="evidence" value="ECO:0007669"/>
    <property type="project" value="UniProtKB-KW"/>
</dbReference>
<comment type="cofactor">
    <cofactor evidence="2">
        <name>Mg(2+)</name>
        <dbReference type="ChEBI" id="CHEBI:18420"/>
    </cofactor>
</comment>
<comment type="cofactor">
    <cofactor evidence="9">
        <name>a divalent metal cation</name>
        <dbReference type="ChEBI" id="CHEBI:60240"/>
    </cofactor>
    <text evidence="9">Binds 1 divalent metal cation per subunit.</text>
</comment>